<gene>
    <name evidence="2" type="ORF">AXFE_22510</name>
</gene>
<evidence type="ECO:0000256" key="1">
    <source>
        <dbReference type="SAM" id="Phobius"/>
    </source>
</evidence>
<accession>A0A0D8HIM0</accession>
<dbReference type="EMBL" id="JXYS01000071">
    <property type="protein sequence ID" value="KJF16896.1"/>
    <property type="molecule type" value="Genomic_DNA"/>
</dbReference>
<evidence type="ECO:0000313" key="2">
    <source>
        <dbReference type="EMBL" id="KJF16896.1"/>
    </source>
</evidence>
<proteinExistence type="predicted"/>
<sequence length="87" mass="9533">MLSVREGSSDLNSFLVSLIYLLGVSGFLCAFSPYFFTVSNGAPPQDTTDYEGDQKCFPHKASRTSGEFFAFALMADRVFIDITSLDA</sequence>
<protein>
    <submittedName>
        <fullName evidence="2">Uncharacterized protein</fullName>
    </submittedName>
</protein>
<name>A0A0D8HIM0_9ACTN</name>
<dbReference type="Proteomes" id="UP000032360">
    <property type="component" value="Unassembled WGS sequence"/>
</dbReference>
<reference evidence="2 3" key="1">
    <citation type="submission" date="2015-01" db="EMBL/GenBank/DDBJ databases">
        <title>Draft genome of the acidophilic iron oxidizer Acidithrix ferrooxidans strain Py-F3.</title>
        <authorList>
            <person name="Poehlein A."/>
            <person name="Eisen S."/>
            <person name="Schloemann M."/>
            <person name="Johnson B.D."/>
            <person name="Daniel R."/>
            <person name="Muehling M."/>
        </authorList>
    </citation>
    <scope>NUCLEOTIDE SEQUENCE [LARGE SCALE GENOMIC DNA]</scope>
    <source>
        <strain evidence="2 3">Py-F3</strain>
    </source>
</reference>
<keyword evidence="1" id="KW-0472">Membrane</keyword>
<evidence type="ECO:0000313" key="3">
    <source>
        <dbReference type="Proteomes" id="UP000032360"/>
    </source>
</evidence>
<comment type="caution">
    <text evidence="2">The sequence shown here is derived from an EMBL/GenBank/DDBJ whole genome shotgun (WGS) entry which is preliminary data.</text>
</comment>
<keyword evidence="1" id="KW-0812">Transmembrane</keyword>
<feature type="transmembrane region" description="Helical" evidence="1">
    <location>
        <begin position="12"/>
        <end position="36"/>
    </location>
</feature>
<dbReference type="AlphaFoldDB" id="A0A0D8HIM0"/>
<keyword evidence="3" id="KW-1185">Reference proteome</keyword>
<dbReference type="RefSeq" id="WP_052605872.1">
    <property type="nucleotide sequence ID" value="NZ_JXYS01000071.1"/>
</dbReference>
<organism evidence="2 3">
    <name type="scientific">Acidithrix ferrooxidans</name>
    <dbReference type="NCBI Taxonomy" id="1280514"/>
    <lineage>
        <taxon>Bacteria</taxon>
        <taxon>Bacillati</taxon>
        <taxon>Actinomycetota</taxon>
        <taxon>Acidimicrobiia</taxon>
        <taxon>Acidimicrobiales</taxon>
        <taxon>Acidimicrobiaceae</taxon>
        <taxon>Acidithrix</taxon>
    </lineage>
</organism>
<keyword evidence="1" id="KW-1133">Transmembrane helix</keyword>